<name>A0ABU8XKI2_9PROT</name>
<comment type="caution">
    <text evidence="3">The sequence shown here is derived from an EMBL/GenBank/DDBJ whole genome shotgun (WGS) entry which is preliminary data.</text>
</comment>
<dbReference type="Proteomes" id="UP001375743">
    <property type="component" value="Unassembled WGS sequence"/>
</dbReference>
<dbReference type="InterPro" id="IPR023485">
    <property type="entry name" value="Ptyr_pPase"/>
</dbReference>
<dbReference type="SMART" id="SM00226">
    <property type="entry name" value="LMWPc"/>
    <property type="match status" value="1"/>
</dbReference>
<feature type="domain" description="Phosphotyrosine protein phosphatase I" evidence="2">
    <location>
        <begin position="6"/>
        <end position="141"/>
    </location>
</feature>
<dbReference type="Gene3D" id="3.40.50.2300">
    <property type="match status" value="1"/>
</dbReference>
<dbReference type="SUPFAM" id="SSF52788">
    <property type="entry name" value="Phosphotyrosine protein phosphatases I"/>
    <property type="match status" value="1"/>
</dbReference>
<evidence type="ECO:0000313" key="3">
    <source>
        <dbReference type="EMBL" id="MEK0081703.1"/>
    </source>
</evidence>
<dbReference type="PANTHER" id="PTHR43428">
    <property type="entry name" value="ARSENATE REDUCTASE"/>
    <property type="match status" value="1"/>
</dbReference>
<organism evidence="3 4">
    <name type="scientific">Benzoatithermus flavus</name>
    <dbReference type="NCBI Taxonomy" id="3108223"/>
    <lineage>
        <taxon>Bacteria</taxon>
        <taxon>Pseudomonadati</taxon>
        <taxon>Pseudomonadota</taxon>
        <taxon>Alphaproteobacteria</taxon>
        <taxon>Geminicoccales</taxon>
        <taxon>Geminicoccaceae</taxon>
        <taxon>Benzoatithermus</taxon>
    </lineage>
</organism>
<keyword evidence="4" id="KW-1185">Reference proteome</keyword>
<gene>
    <name evidence="3" type="ORF">U1T56_00945</name>
</gene>
<evidence type="ECO:0000313" key="4">
    <source>
        <dbReference type="Proteomes" id="UP001375743"/>
    </source>
</evidence>
<reference evidence="3 4" key="1">
    <citation type="submission" date="2024-01" db="EMBL/GenBank/DDBJ databases">
        <title>Multi-omics insights into the function and evolution of sodium benzoate biodegradation pathways in Benzoatithermus flavus gen. nov., sp. nov. from hot spring.</title>
        <authorList>
            <person name="Hu C.-J."/>
            <person name="Li W.-J."/>
        </authorList>
    </citation>
    <scope>NUCLEOTIDE SEQUENCE [LARGE SCALE GENOMIC DNA]</scope>
    <source>
        <strain evidence="3 4">SYSU G07066</strain>
    </source>
</reference>
<sequence>MRELPGSVLFACTYNAIRSPMAEAIMRYLHGRQVYVQSAGVRAGDLDPFMVVAMDEIGIDLSRHRPKSFDDLDDDYFDIVVSLSPEAQHRAVELTRNSHCEIEFWHMPDPSLVDGSRETKLDAYRALRDLLLRRIRERFPVEGSPQL</sequence>
<dbReference type="EMBL" id="JBBLZC010000001">
    <property type="protein sequence ID" value="MEK0081703.1"/>
    <property type="molecule type" value="Genomic_DNA"/>
</dbReference>
<proteinExistence type="predicted"/>
<keyword evidence="1" id="KW-0059">Arsenical resistance</keyword>
<evidence type="ECO:0000256" key="1">
    <source>
        <dbReference type="ARBA" id="ARBA00022849"/>
    </source>
</evidence>
<dbReference type="Pfam" id="PF01451">
    <property type="entry name" value="LMWPc"/>
    <property type="match status" value="1"/>
</dbReference>
<evidence type="ECO:0000259" key="2">
    <source>
        <dbReference type="SMART" id="SM00226"/>
    </source>
</evidence>
<dbReference type="InterPro" id="IPR036196">
    <property type="entry name" value="Ptyr_pPase_sf"/>
</dbReference>
<protein>
    <submittedName>
        <fullName evidence="3">Low molecular weight phosphatase family protein</fullName>
    </submittedName>
</protein>
<dbReference type="PANTHER" id="PTHR43428:SF1">
    <property type="entry name" value="ARSENATE REDUCTASE"/>
    <property type="match status" value="1"/>
</dbReference>
<accession>A0ABU8XKI2</accession>
<dbReference type="RefSeq" id="WP_418157552.1">
    <property type="nucleotide sequence ID" value="NZ_JBBLZC010000001.1"/>
</dbReference>